<dbReference type="Pfam" id="PF04511">
    <property type="entry name" value="DER1"/>
    <property type="match status" value="1"/>
</dbReference>
<evidence type="ECO:0000313" key="9">
    <source>
        <dbReference type="EMBL" id="KAL5106223.1"/>
    </source>
</evidence>
<comment type="function">
    <text evidence="7">May be involved in the degradation of misfolded endoplasmic reticulum (ER) luminal proteins.</text>
</comment>
<keyword evidence="5 7" id="KW-1133">Transmembrane helix</keyword>
<reference evidence="9 10" key="1">
    <citation type="journal article" date="2022" name="Front. Cell. Infect. Microbiol.">
        <title>The Genomes of Two Strains of Taenia crassiceps the Animal Model for the Study of Human Cysticercosis.</title>
        <authorList>
            <person name="Bobes R.J."/>
            <person name="Estrada K."/>
            <person name="Rios-Valencia D.G."/>
            <person name="Calderon-Gallegos A."/>
            <person name="de la Torre P."/>
            <person name="Carrero J.C."/>
            <person name="Sanchez-Flores A."/>
            <person name="Laclette J.P."/>
        </authorList>
    </citation>
    <scope>NUCLEOTIDE SEQUENCE [LARGE SCALE GENOMIC DNA]</scope>
    <source>
        <strain evidence="9">WFUcys</strain>
    </source>
</reference>
<comment type="caution">
    <text evidence="9">The sequence shown here is derived from an EMBL/GenBank/DDBJ whole genome shotgun (WGS) entry which is preliminary data.</text>
</comment>
<organism evidence="9 10">
    <name type="scientific">Taenia crassiceps</name>
    <dbReference type="NCBI Taxonomy" id="6207"/>
    <lineage>
        <taxon>Eukaryota</taxon>
        <taxon>Metazoa</taxon>
        <taxon>Spiralia</taxon>
        <taxon>Lophotrochozoa</taxon>
        <taxon>Platyhelminthes</taxon>
        <taxon>Cestoda</taxon>
        <taxon>Eucestoda</taxon>
        <taxon>Cyclophyllidea</taxon>
        <taxon>Taeniidae</taxon>
        <taxon>Taenia</taxon>
    </lineage>
</organism>
<proteinExistence type="inferred from homology"/>
<name>A0ABR4QA44_9CEST</name>
<comment type="similarity">
    <text evidence="2 7">Belongs to the derlin family.</text>
</comment>
<dbReference type="InterPro" id="IPR007599">
    <property type="entry name" value="DER1"/>
</dbReference>
<feature type="transmembrane region" description="Helical" evidence="7">
    <location>
        <begin position="6"/>
        <end position="33"/>
    </location>
</feature>
<evidence type="ECO:0000256" key="6">
    <source>
        <dbReference type="ARBA" id="ARBA00023136"/>
    </source>
</evidence>
<comment type="caution">
    <text evidence="7">Lacks conserved residue(s) required for the propagation of feature annotation.</text>
</comment>
<sequence>MLLVNWITLTLIGFLLNVYLLFEPMVLSVIYVWSQLNRDLIVQFWFGTSFKAVYFPWVLVVFNLIIRGSATMELMGIFVGHVYYFFSHQYPLEYGGTQLLKTPDFLYRLFPVERNFGSGFGVPPPRMRGSDETSSRGFPGRGTSRRDFKSLECLYFLALLANLRDKHKFKGRATGEGSPHSFEAVLLSFLSKKQPLCLELPSLQPNPVSTVRERTDHRNTWCCTDAN</sequence>
<comment type="subcellular location">
    <subcellularLocation>
        <location evidence="1 7">Endoplasmic reticulum membrane</location>
        <topology evidence="1 7">Multi-pass membrane protein</topology>
    </subcellularLocation>
</comment>
<keyword evidence="10" id="KW-1185">Reference proteome</keyword>
<evidence type="ECO:0000256" key="1">
    <source>
        <dbReference type="ARBA" id="ARBA00004477"/>
    </source>
</evidence>
<protein>
    <recommendedName>
        <fullName evidence="7">Derlin</fullName>
    </recommendedName>
</protein>
<keyword evidence="3 7" id="KW-0812">Transmembrane</keyword>
<evidence type="ECO:0000256" key="4">
    <source>
        <dbReference type="ARBA" id="ARBA00022824"/>
    </source>
</evidence>
<evidence type="ECO:0000256" key="3">
    <source>
        <dbReference type="ARBA" id="ARBA00022692"/>
    </source>
</evidence>
<evidence type="ECO:0000313" key="10">
    <source>
        <dbReference type="Proteomes" id="UP001651158"/>
    </source>
</evidence>
<feature type="region of interest" description="Disordered" evidence="8">
    <location>
        <begin position="121"/>
        <end position="143"/>
    </location>
</feature>
<evidence type="ECO:0000256" key="7">
    <source>
        <dbReference type="RuleBase" id="RU363059"/>
    </source>
</evidence>
<keyword evidence="6 7" id="KW-0472">Membrane</keyword>
<keyword evidence="4 7" id="KW-0256">Endoplasmic reticulum</keyword>
<accession>A0ABR4QA44</accession>
<feature type="transmembrane region" description="Helical" evidence="7">
    <location>
        <begin position="40"/>
        <end position="59"/>
    </location>
</feature>
<evidence type="ECO:0000256" key="5">
    <source>
        <dbReference type="ARBA" id="ARBA00022989"/>
    </source>
</evidence>
<dbReference type="PANTHER" id="PTHR11009">
    <property type="entry name" value="DER1-LIKE PROTEIN, DERLIN"/>
    <property type="match status" value="1"/>
</dbReference>
<dbReference type="EMBL" id="JAKROA010000006">
    <property type="protein sequence ID" value="KAL5106223.1"/>
    <property type="molecule type" value="Genomic_DNA"/>
</dbReference>
<dbReference type="Proteomes" id="UP001651158">
    <property type="component" value="Unassembled WGS sequence"/>
</dbReference>
<gene>
    <name evidence="9" type="ORF">TcWFU_005178</name>
</gene>
<evidence type="ECO:0000256" key="8">
    <source>
        <dbReference type="SAM" id="MobiDB-lite"/>
    </source>
</evidence>
<evidence type="ECO:0000256" key="2">
    <source>
        <dbReference type="ARBA" id="ARBA00008917"/>
    </source>
</evidence>